<evidence type="ECO:0000256" key="2">
    <source>
        <dbReference type="SAM" id="SignalP"/>
    </source>
</evidence>
<keyword evidence="1" id="KW-1015">Disulfide bond</keyword>
<evidence type="ECO:0000313" key="5">
    <source>
        <dbReference type="WBParaSite" id="ACRNAN_scaffold7558.g28463.t1"/>
    </source>
</evidence>
<dbReference type="SUPFAM" id="SSF56436">
    <property type="entry name" value="C-type lectin-like"/>
    <property type="match status" value="2"/>
</dbReference>
<name>A0A914EFV5_9BILA</name>
<evidence type="ECO:0000259" key="3">
    <source>
        <dbReference type="PROSITE" id="PS50041"/>
    </source>
</evidence>
<dbReference type="InterPro" id="IPR016187">
    <property type="entry name" value="CTDL_fold"/>
</dbReference>
<dbReference type="Proteomes" id="UP000887540">
    <property type="component" value="Unplaced"/>
</dbReference>
<dbReference type="CDD" id="cd00037">
    <property type="entry name" value="CLECT"/>
    <property type="match status" value="2"/>
</dbReference>
<dbReference type="InterPro" id="IPR001304">
    <property type="entry name" value="C-type_lectin-like"/>
</dbReference>
<accession>A0A914EFV5</accession>
<feature type="chain" id="PRO_5036950264" evidence="2">
    <location>
        <begin position="21"/>
        <end position="304"/>
    </location>
</feature>
<sequence length="304" mass="33714">MGHCIFGLLLLFNIIFGLYAQCEDPEVAGPNGNCYWDEEKDGADWYTASSVCAFVVGDNSVPKVTNAFVNSFLVKLASDLGTTEPFWLSAAVDYSGKWKWFDSTNLTFTNWAPGEPKNSQLGYCALFDPQSGKWRSENCSATHKSGKTICEQFSKGLSHYDKLCPDSKPDDNINYDYSIILNKCLYVQPASVWGSWELFGNACQDSGEIKDAKHLSIHDDITNQWVYGNAQLNEPIFLSIHDPNGDGTFQWMDGSKVDYTKWVSPPPAGSCGLMYANSSSWYPTPCDFGFGSQDGTYICQAPPK</sequence>
<feature type="domain" description="C-type lectin" evidence="3">
    <location>
        <begin position="180"/>
        <end position="287"/>
    </location>
</feature>
<reference evidence="5" key="1">
    <citation type="submission" date="2022-11" db="UniProtKB">
        <authorList>
            <consortium name="WormBaseParasite"/>
        </authorList>
    </citation>
    <scope>IDENTIFICATION</scope>
</reference>
<dbReference type="PANTHER" id="PTHR22991:SF40">
    <property type="entry name" value="PROTEIN CBG13490"/>
    <property type="match status" value="1"/>
</dbReference>
<evidence type="ECO:0000256" key="1">
    <source>
        <dbReference type="ARBA" id="ARBA00023157"/>
    </source>
</evidence>
<protein>
    <submittedName>
        <fullName evidence="5">C-type lectin domain-containing protein</fullName>
    </submittedName>
</protein>
<dbReference type="Gene3D" id="3.10.100.10">
    <property type="entry name" value="Mannose-Binding Protein A, subunit A"/>
    <property type="match status" value="2"/>
</dbReference>
<dbReference type="WBParaSite" id="ACRNAN_scaffold7558.g28463.t1">
    <property type="protein sequence ID" value="ACRNAN_scaffold7558.g28463.t1"/>
    <property type="gene ID" value="ACRNAN_scaffold7558.g28463"/>
</dbReference>
<dbReference type="AlphaFoldDB" id="A0A914EFV5"/>
<keyword evidence="2" id="KW-0732">Signal</keyword>
<proteinExistence type="predicted"/>
<dbReference type="Pfam" id="PF00059">
    <property type="entry name" value="Lectin_C"/>
    <property type="match status" value="2"/>
</dbReference>
<dbReference type="InterPro" id="IPR050976">
    <property type="entry name" value="Snaclec"/>
</dbReference>
<evidence type="ECO:0000313" key="4">
    <source>
        <dbReference type="Proteomes" id="UP000887540"/>
    </source>
</evidence>
<organism evidence="4 5">
    <name type="scientific">Acrobeloides nanus</name>
    <dbReference type="NCBI Taxonomy" id="290746"/>
    <lineage>
        <taxon>Eukaryota</taxon>
        <taxon>Metazoa</taxon>
        <taxon>Ecdysozoa</taxon>
        <taxon>Nematoda</taxon>
        <taxon>Chromadorea</taxon>
        <taxon>Rhabditida</taxon>
        <taxon>Tylenchina</taxon>
        <taxon>Cephalobomorpha</taxon>
        <taxon>Cephaloboidea</taxon>
        <taxon>Cephalobidae</taxon>
        <taxon>Acrobeloides</taxon>
    </lineage>
</organism>
<dbReference type="SMART" id="SM00034">
    <property type="entry name" value="CLECT"/>
    <property type="match status" value="2"/>
</dbReference>
<feature type="domain" description="C-type lectin" evidence="3">
    <location>
        <begin position="30"/>
        <end position="140"/>
    </location>
</feature>
<keyword evidence="4" id="KW-1185">Reference proteome</keyword>
<dbReference type="InterPro" id="IPR016186">
    <property type="entry name" value="C-type_lectin-like/link_sf"/>
</dbReference>
<feature type="signal peptide" evidence="2">
    <location>
        <begin position="1"/>
        <end position="20"/>
    </location>
</feature>
<dbReference type="PANTHER" id="PTHR22991">
    <property type="entry name" value="PROTEIN CBG13490"/>
    <property type="match status" value="1"/>
</dbReference>
<dbReference type="PROSITE" id="PS50041">
    <property type="entry name" value="C_TYPE_LECTIN_2"/>
    <property type="match status" value="2"/>
</dbReference>